<gene>
    <name evidence="7" type="ordered locus">Spirs_0844</name>
</gene>
<dbReference type="HOGENOM" id="CLU_040769_0_3_12"/>
<feature type="transmembrane region" description="Helical" evidence="6">
    <location>
        <begin position="138"/>
        <end position="156"/>
    </location>
</feature>
<feature type="transmembrane region" description="Helical" evidence="6">
    <location>
        <begin position="227"/>
        <end position="250"/>
    </location>
</feature>
<comment type="subcellular location">
    <subcellularLocation>
        <location evidence="1">Cell membrane</location>
        <topology evidence="1">Multi-pass membrane protein</topology>
    </subcellularLocation>
</comment>
<dbReference type="Pfam" id="PF02653">
    <property type="entry name" value="BPD_transp_2"/>
    <property type="match status" value="1"/>
</dbReference>
<dbReference type="InterPro" id="IPR001851">
    <property type="entry name" value="ABC_transp_permease"/>
</dbReference>
<keyword evidence="5 6" id="KW-0472">Membrane</keyword>
<feature type="transmembrane region" description="Helical" evidence="6">
    <location>
        <begin position="12"/>
        <end position="30"/>
    </location>
</feature>
<keyword evidence="4 6" id="KW-1133">Transmembrane helix</keyword>
<dbReference type="eggNOG" id="COG4603">
    <property type="taxonomic scope" value="Bacteria"/>
</dbReference>
<name>E1RC99_SEDSS</name>
<dbReference type="RefSeq" id="WP_013253443.1">
    <property type="nucleotide sequence ID" value="NC_014364.1"/>
</dbReference>
<feature type="transmembrane region" description="Helical" evidence="6">
    <location>
        <begin position="108"/>
        <end position="129"/>
    </location>
</feature>
<feature type="transmembrane region" description="Helical" evidence="6">
    <location>
        <begin position="84"/>
        <end position="102"/>
    </location>
</feature>
<feature type="transmembrane region" description="Helical" evidence="6">
    <location>
        <begin position="188"/>
        <end position="206"/>
    </location>
</feature>
<evidence type="ECO:0000256" key="2">
    <source>
        <dbReference type="ARBA" id="ARBA00022475"/>
    </source>
</evidence>
<dbReference type="STRING" id="573413.Spirs_0844"/>
<dbReference type="KEGG" id="ssm:Spirs_0844"/>
<feature type="transmembrane region" description="Helical" evidence="6">
    <location>
        <begin position="50"/>
        <end position="72"/>
    </location>
</feature>
<accession>E1RC99</accession>
<evidence type="ECO:0000313" key="8">
    <source>
        <dbReference type="Proteomes" id="UP000002318"/>
    </source>
</evidence>
<dbReference type="GO" id="GO:0022857">
    <property type="term" value="F:transmembrane transporter activity"/>
    <property type="evidence" value="ECO:0007669"/>
    <property type="project" value="InterPro"/>
</dbReference>
<evidence type="ECO:0000256" key="6">
    <source>
        <dbReference type="SAM" id="Phobius"/>
    </source>
</evidence>
<keyword evidence="8" id="KW-1185">Reference proteome</keyword>
<dbReference type="EMBL" id="CP002116">
    <property type="protein sequence ID" value="ADK79979.1"/>
    <property type="molecule type" value="Genomic_DNA"/>
</dbReference>
<sequence length="347" mass="37726">MNEGFFKRVRTAVAILVSLLLAFIIISLVSKSPLRTMGLFLFGPLKNVRYLGNVIELTIPLIFAGLSTAILFQANLFNLGAEGIFYFSGLTAAFVAILVPIANPFLHVSAAIAAGAVMGMIVALVPGYLRAKWNASELVSSLMMNSILAGVGLYLLNNFIRDKDLTEIASLKLAPSALLPRIIPRTRIHLGLVICLCFVVGVYLFSRRHRIGYLLRMFGFNHRFVEYSGVSSFSMIIIAHLLAGFIAGVGGSVEVLGMYDRFRWASLPGLGFDGALVAMLARNKPLPVLGSALFLAYIRTGADIMARQADVPAEMVSIVQAVIILLISADRFLHGLEERRILKKALA</sequence>
<keyword evidence="3 6" id="KW-0812">Transmembrane</keyword>
<evidence type="ECO:0000256" key="1">
    <source>
        <dbReference type="ARBA" id="ARBA00004651"/>
    </source>
</evidence>
<dbReference type="CDD" id="cd06580">
    <property type="entry name" value="TM_PBP1_transp_TpRbsC_like"/>
    <property type="match status" value="1"/>
</dbReference>
<dbReference type="OrthoDB" id="45037at2"/>
<evidence type="ECO:0000256" key="4">
    <source>
        <dbReference type="ARBA" id="ARBA00022989"/>
    </source>
</evidence>
<dbReference type="GO" id="GO:0005886">
    <property type="term" value="C:plasma membrane"/>
    <property type="evidence" value="ECO:0007669"/>
    <property type="project" value="UniProtKB-SubCell"/>
</dbReference>
<dbReference type="PANTHER" id="PTHR47089">
    <property type="entry name" value="ABC TRANSPORTER, PERMEASE PROTEIN"/>
    <property type="match status" value="1"/>
</dbReference>
<dbReference type="AlphaFoldDB" id="E1RC99"/>
<proteinExistence type="predicted"/>
<dbReference type="Proteomes" id="UP000002318">
    <property type="component" value="Chromosome"/>
</dbReference>
<dbReference type="PANTHER" id="PTHR47089:SF1">
    <property type="entry name" value="GUANOSINE ABC TRANSPORTER PERMEASE PROTEIN NUPP"/>
    <property type="match status" value="1"/>
</dbReference>
<evidence type="ECO:0000256" key="3">
    <source>
        <dbReference type="ARBA" id="ARBA00022692"/>
    </source>
</evidence>
<evidence type="ECO:0000313" key="7">
    <source>
        <dbReference type="EMBL" id="ADK79979.1"/>
    </source>
</evidence>
<reference evidence="7 8" key="1">
    <citation type="journal article" date="2010" name="Stand. Genomic Sci.">
        <title>Complete genome sequence of Spirochaeta smaragdinae type strain (SEBR 4228).</title>
        <authorList>
            <person name="Mavromatis K."/>
            <person name="Yasawong M."/>
            <person name="Chertkov O."/>
            <person name="Lapidus A."/>
            <person name="Lucas S."/>
            <person name="Nolan M."/>
            <person name="Del Rio T.G."/>
            <person name="Tice H."/>
            <person name="Cheng J.F."/>
            <person name="Pitluck S."/>
            <person name="Liolios K."/>
            <person name="Ivanova N."/>
            <person name="Tapia R."/>
            <person name="Han C."/>
            <person name="Bruce D."/>
            <person name="Goodwin L."/>
            <person name="Pati A."/>
            <person name="Chen A."/>
            <person name="Palaniappan K."/>
            <person name="Land M."/>
            <person name="Hauser L."/>
            <person name="Chang Y.J."/>
            <person name="Jeffries C.D."/>
            <person name="Detter J.C."/>
            <person name="Rohde M."/>
            <person name="Brambilla E."/>
            <person name="Spring S."/>
            <person name="Goker M."/>
            <person name="Sikorski J."/>
            <person name="Woyke T."/>
            <person name="Bristow J."/>
            <person name="Eisen J.A."/>
            <person name="Markowitz V."/>
            <person name="Hugenholtz P."/>
            <person name="Klenk H.P."/>
            <person name="Kyrpides N.C."/>
        </authorList>
    </citation>
    <scope>NUCLEOTIDE SEQUENCE [LARGE SCALE GENOMIC DNA]</scope>
    <source>
        <strain evidence="8">DSM 11293 / JCM 15392 / SEBR 4228</strain>
    </source>
</reference>
<organism evidence="7 8">
    <name type="scientific">Sediminispirochaeta smaragdinae (strain DSM 11293 / JCM 15392 / SEBR 4228)</name>
    <name type="common">Spirochaeta smaragdinae</name>
    <dbReference type="NCBI Taxonomy" id="573413"/>
    <lineage>
        <taxon>Bacteria</taxon>
        <taxon>Pseudomonadati</taxon>
        <taxon>Spirochaetota</taxon>
        <taxon>Spirochaetia</taxon>
        <taxon>Spirochaetales</taxon>
        <taxon>Spirochaetaceae</taxon>
        <taxon>Sediminispirochaeta</taxon>
    </lineage>
</organism>
<protein>
    <submittedName>
        <fullName evidence="7">Inner-membrane translocator</fullName>
    </submittedName>
</protein>
<keyword evidence="2" id="KW-1003">Cell membrane</keyword>
<evidence type="ECO:0000256" key="5">
    <source>
        <dbReference type="ARBA" id="ARBA00023136"/>
    </source>
</evidence>